<dbReference type="PANTHER" id="PTHR12768:SF4">
    <property type="entry name" value="BECLIN-1"/>
    <property type="match status" value="1"/>
</dbReference>
<reference evidence="5 6" key="1">
    <citation type="journal article" date="2018" name="Genome Biol. Evol.">
        <title>Multiple Roots of Fruiting Body Formation in Amoebozoa.</title>
        <authorList>
            <person name="Hillmann F."/>
            <person name="Forbes G."/>
            <person name="Novohradska S."/>
            <person name="Ferling I."/>
            <person name="Riege K."/>
            <person name="Groth M."/>
            <person name="Westermann M."/>
            <person name="Marz M."/>
            <person name="Spaller T."/>
            <person name="Winckler T."/>
            <person name="Schaap P."/>
            <person name="Glockner G."/>
        </authorList>
    </citation>
    <scope>NUCLEOTIDE SEQUENCE [LARGE SCALE GENOMIC DNA]</scope>
    <source>
        <strain evidence="5 6">Jena</strain>
    </source>
</reference>
<dbReference type="GO" id="GO:0006995">
    <property type="term" value="P:cellular response to nitrogen starvation"/>
    <property type="evidence" value="ECO:0007669"/>
    <property type="project" value="TreeGrafter"/>
</dbReference>
<dbReference type="InParanoid" id="A0A2P6N553"/>
<name>A0A2P6N553_9EUKA</name>
<dbReference type="GO" id="GO:0034271">
    <property type="term" value="C:phosphatidylinositol 3-kinase complex, class III, type I"/>
    <property type="evidence" value="ECO:0007669"/>
    <property type="project" value="TreeGrafter"/>
</dbReference>
<evidence type="ECO:0000313" key="5">
    <source>
        <dbReference type="EMBL" id="PRP79077.1"/>
    </source>
</evidence>
<dbReference type="InterPro" id="IPR007243">
    <property type="entry name" value="Atg6/Beclin"/>
</dbReference>
<dbReference type="InterPro" id="IPR041691">
    <property type="entry name" value="Atg6/beclin_CC"/>
</dbReference>
<dbReference type="AlphaFoldDB" id="A0A2P6N553"/>
<dbReference type="Pfam" id="PF04111">
    <property type="entry name" value="APG6"/>
    <property type="match status" value="1"/>
</dbReference>
<evidence type="ECO:0000259" key="3">
    <source>
        <dbReference type="Pfam" id="PF04111"/>
    </source>
</evidence>
<dbReference type="GO" id="GO:0000423">
    <property type="term" value="P:mitophagy"/>
    <property type="evidence" value="ECO:0007669"/>
    <property type="project" value="TreeGrafter"/>
</dbReference>
<dbReference type="PANTHER" id="PTHR12768">
    <property type="entry name" value="BECLIN 1"/>
    <property type="match status" value="1"/>
</dbReference>
<dbReference type="InterPro" id="IPR040455">
    <property type="entry name" value="Atg6_BARA"/>
</dbReference>
<dbReference type="GO" id="GO:0043548">
    <property type="term" value="F:phosphatidylinositol 3-kinase binding"/>
    <property type="evidence" value="ECO:0007669"/>
    <property type="project" value="TreeGrafter"/>
</dbReference>
<dbReference type="GO" id="GO:0000045">
    <property type="term" value="P:autophagosome assembly"/>
    <property type="evidence" value="ECO:0007669"/>
    <property type="project" value="TreeGrafter"/>
</dbReference>
<feature type="domain" description="Atg6 BARA" evidence="3">
    <location>
        <begin position="233"/>
        <end position="394"/>
    </location>
</feature>
<protein>
    <recommendedName>
        <fullName evidence="7">Beclin-1-like protein</fullName>
    </recommendedName>
</protein>
<dbReference type="CDD" id="cd22249">
    <property type="entry name" value="UDM1_RNF168_RNF169-like"/>
    <property type="match status" value="1"/>
</dbReference>
<dbReference type="GO" id="GO:0034272">
    <property type="term" value="C:phosphatidylinositol 3-kinase complex, class III, type II"/>
    <property type="evidence" value="ECO:0007669"/>
    <property type="project" value="TreeGrafter"/>
</dbReference>
<feature type="domain" description="Atg6/beclin coiled-coil" evidence="4">
    <location>
        <begin position="102"/>
        <end position="228"/>
    </location>
</feature>
<dbReference type="GO" id="GO:0000407">
    <property type="term" value="C:phagophore assembly site"/>
    <property type="evidence" value="ECO:0007669"/>
    <property type="project" value="TreeGrafter"/>
</dbReference>
<evidence type="ECO:0000256" key="2">
    <source>
        <dbReference type="SAM" id="Coils"/>
    </source>
</evidence>
<proteinExistence type="inferred from homology"/>
<evidence type="ECO:0008006" key="7">
    <source>
        <dbReference type="Google" id="ProtNLM"/>
    </source>
</evidence>
<dbReference type="GO" id="GO:0045324">
    <property type="term" value="P:late endosome to vacuole transport"/>
    <property type="evidence" value="ECO:0007669"/>
    <property type="project" value="TreeGrafter"/>
</dbReference>
<organism evidence="5 6">
    <name type="scientific">Planoprotostelium fungivorum</name>
    <dbReference type="NCBI Taxonomy" id="1890364"/>
    <lineage>
        <taxon>Eukaryota</taxon>
        <taxon>Amoebozoa</taxon>
        <taxon>Evosea</taxon>
        <taxon>Variosea</taxon>
        <taxon>Cavosteliida</taxon>
        <taxon>Cavosteliaceae</taxon>
        <taxon>Planoprotostelium</taxon>
    </lineage>
</organism>
<dbReference type="GO" id="GO:0030674">
    <property type="term" value="F:protein-macromolecule adaptor activity"/>
    <property type="evidence" value="ECO:0007669"/>
    <property type="project" value="TreeGrafter"/>
</dbReference>
<keyword evidence="6" id="KW-1185">Reference proteome</keyword>
<evidence type="ECO:0000259" key="4">
    <source>
        <dbReference type="Pfam" id="PF17675"/>
    </source>
</evidence>
<comment type="caution">
    <text evidence="5">The sequence shown here is derived from an EMBL/GenBank/DDBJ whole genome shotgun (WGS) entry which is preliminary data.</text>
</comment>
<dbReference type="STRING" id="1890364.A0A2P6N553"/>
<dbReference type="EMBL" id="MDYQ01000198">
    <property type="protein sequence ID" value="PRP79077.1"/>
    <property type="molecule type" value="Genomic_DNA"/>
</dbReference>
<evidence type="ECO:0000256" key="1">
    <source>
        <dbReference type="ARBA" id="ARBA00005965"/>
    </source>
</evidence>
<gene>
    <name evidence="5" type="ORF">PROFUN_13179</name>
</gene>
<sequence>MTPLIIIQTHQKQPHNLSHSDNLPSSLQSAALSLFKRPFRQHLQTSQPNMLDHNAISPPVHIQGALYMSSPTSPMKPHDHAKLSRAHALFEFISDETTIEHPLCRECVIKVQRATDRKIDVYTREREIYEEQLQRFQNENVSQLSEEELDAEIKAMEEEEKRLMSQMEDLMRERAVLEEEHKYVTEEEEEIDRLETKYLEHFAEYQGDYQNYLDDNEAVHIRLTNATEDLKSLRETNIYNDTFHISLGRLPSQPVHWDEINAAWGQATLLLYTISRKLAFKFSTYRLLPMGSSSKMERISDNSPYELYGSGDLSLGRLFWYRRFDSGMAAFLSCVSEIGEYAESKDKTFKLPYRIEKEKIGDMSIKLQFNNEETWTKSLKYLLTDLKFLLVYATKQLPIKD</sequence>
<comment type="similarity">
    <text evidence="1">Belongs to the beclin family.</text>
</comment>
<dbReference type="Gene3D" id="1.10.418.40">
    <property type="entry name" value="Autophagy protein 6/Beclin 1"/>
    <property type="match status" value="1"/>
</dbReference>
<accession>A0A2P6N553</accession>
<dbReference type="InterPro" id="IPR038274">
    <property type="entry name" value="Atg6/Beclin_C_sf"/>
</dbReference>
<dbReference type="Pfam" id="PF17675">
    <property type="entry name" value="APG6_N"/>
    <property type="match status" value="1"/>
</dbReference>
<evidence type="ECO:0000313" key="6">
    <source>
        <dbReference type="Proteomes" id="UP000241769"/>
    </source>
</evidence>
<feature type="coiled-coil region" evidence="2">
    <location>
        <begin position="119"/>
        <end position="204"/>
    </location>
</feature>
<keyword evidence="2" id="KW-0175">Coiled coil</keyword>
<dbReference type="OrthoDB" id="20368at2759"/>
<dbReference type="Proteomes" id="UP000241769">
    <property type="component" value="Unassembled WGS sequence"/>
</dbReference>